<evidence type="ECO:0000256" key="4">
    <source>
        <dbReference type="ARBA" id="ARBA00011233"/>
    </source>
</evidence>
<evidence type="ECO:0000256" key="8">
    <source>
        <dbReference type="ARBA" id="ARBA00022734"/>
    </source>
</evidence>
<comment type="function">
    <text evidence="1">Acts as a defensive agent. Recognizes blood group fucosylated oligosaccharides including A, B, H and Lewis B-type antigens. Does not recognize Lewis A antigen and has low affinity for monovalent haptens.</text>
</comment>
<dbReference type="SUPFAM" id="SSF51445">
    <property type="entry name" value="(Trans)glycosidases"/>
    <property type="match status" value="1"/>
</dbReference>
<feature type="chain" id="PRO_5046211262" description="alpha-L-fucosidase" evidence="13">
    <location>
        <begin position="19"/>
        <end position="901"/>
    </location>
</feature>
<comment type="similarity">
    <text evidence="3">Belongs to the fucolectin family.</text>
</comment>
<dbReference type="Gene3D" id="2.60.120.260">
    <property type="entry name" value="Galactose-binding domain-like"/>
    <property type="match status" value="2"/>
</dbReference>
<dbReference type="InterPro" id="IPR057739">
    <property type="entry name" value="Glyco_hydro_29_N"/>
</dbReference>
<evidence type="ECO:0000256" key="7">
    <source>
        <dbReference type="ARBA" id="ARBA00022729"/>
    </source>
</evidence>
<dbReference type="SMART" id="SM00635">
    <property type="entry name" value="BID_2"/>
    <property type="match status" value="1"/>
</dbReference>
<dbReference type="Proteomes" id="UP001062165">
    <property type="component" value="Chromosome"/>
</dbReference>
<evidence type="ECO:0000259" key="14">
    <source>
        <dbReference type="PROSITE" id="PS50022"/>
    </source>
</evidence>
<keyword evidence="8" id="KW-0430">Lectin</keyword>
<dbReference type="InterPro" id="IPR000421">
    <property type="entry name" value="FA58C"/>
</dbReference>
<feature type="domain" description="F5/8 type C" evidence="14">
    <location>
        <begin position="659"/>
        <end position="762"/>
    </location>
</feature>
<dbReference type="Pfam" id="PF22633">
    <property type="entry name" value="F5_F8_type_C_2"/>
    <property type="match status" value="2"/>
</dbReference>
<feature type="signal peptide" evidence="13">
    <location>
        <begin position="1"/>
        <end position="18"/>
    </location>
</feature>
<evidence type="ECO:0000256" key="2">
    <source>
        <dbReference type="ARBA" id="ARBA00007951"/>
    </source>
</evidence>
<dbReference type="InterPro" id="IPR003343">
    <property type="entry name" value="Big_2"/>
</dbReference>
<accession>A0ABY6D0V4</accession>
<evidence type="ECO:0000256" key="5">
    <source>
        <dbReference type="ARBA" id="ARBA00012662"/>
    </source>
</evidence>
<dbReference type="SUPFAM" id="SSF49373">
    <property type="entry name" value="Invasin/intimin cell-adhesion fragments"/>
    <property type="match status" value="1"/>
</dbReference>
<evidence type="ECO:0000256" key="3">
    <source>
        <dbReference type="ARBA" id="ARBA00010147"/>
    </source>
</evidence>
<dbReference type="Pfam" id="PF01120">
    <property type="entry name" value="Alpha_L_fucos"/>
    <property type="match status" value="1"/>
</dbReference>
<dbReference type="InterPro" id="IPR006585">
    <property type="entry name" value="FTP1"/>
</dbReference>
<evidence type="ECO:0000256" key="13">
    <source>
        <dbReference type="SAM" id="SignalP"/>
    </source>
</evidence>
<dbReference type="PANTHER" id="PTHR45713:SF6">
    <property type="entry name" value="F5_8 TYPE C DOMAIN-CONTAINING PROTEIN"/>
    <property type="match status" value="1"/>
</dbReference>
<dbReference type="InterPro" id="IPR026444">
    <property type="entry name" value="Secre_tail"/>
</dbReference>
<dbReference type="EMBL" id="CP106735">
    <property type="protein sequence ID" value="UXX79802.1"/>
    <property type="molecule type" value="Genomic_DNA"/>
</dbReference>
<keyword evidence="12" id="KW-0326">Glycosidase</keyword>
<evidence type="ECO:0000256" key="12">
    <source>
        <dbReference type="ARBA" id="ARBA00023295"/>
    </source>
</evidence>
<sequence>MKTKFIILSILISLISFSETFSQEIPWVSQKFGVFVHYGWGNVPGADSGFPITQYQDGSYPQSVDEVADAFDVDQFVDAMDEIGPEYVIFTAWHGGMFPLYPSQKMDEWVGPGHCSQRDLIGEVMDGLIAKGIQIILYTQPNEAKNFSDEDKDDVGYDGTNNVTFNNFINDVYAEMIDRYGTKISGMWFDSGSRKVETDKARLRETVLSRLPNCAMISINEANEVTDFGAAEIRRPHLFNSKEGFGDINANDAETWPGLDKSVANVTDQYWWSVPGTYGHSAVEMYKYTIMQAATCEEGGGTSWSFGPYPGGQMWNGDLMTRMSDLGAMVRAVGESIKGTHPSTSYLSPHGTRINELEWGAATQSADGNYEYLHILKPPSGSTLTISAPDDGKEFSSAVNLLTGNAVSLVQTSSQVSLTLSSGDSWDLINTVIKLTVGGTPPPNDDNIALGKIATQSSTGWGGLASRAIDGSTDGNYNNGSVTHTTGNEVNPWWEVDLGSEYSIGDINIYGRTDACCAARLSDYTVSVINAADATVFSQDLTEYPTSIINAGNVMGQVIRIQLNTSDLALSLAEVQVFEGDDSSVSVTGVSVSPSSASITVGGTQQLSATVIPSNATNQNVTWSTSNGSVATVNSNGLVSAQGVGSATITATTQDGGHTDATAITVTSGGSSNLALNGTATQSSTDYNGVASRAIDDNTNGAWGGGSVTHTANSSNPWWEVDLGAEYSIGDINIFGRTGNTASRLSDYTVSVINSSGVTTFSQDFTEYPTASTNAGNVQGQIIRVQLNYTEALSLAEVQVFGTSAGARLSGTAEQPIIAEDSGNNFQVYPNPVEGRMTIKLEKAEYGNYALYNINGRVVLSDVIDTKATEIKLDLEKFDKGVYVLMLNGSQTIETMKVIKN</sequence>
<reference evidence="15" key="1">
    <citation type="submission" date="2022-10" db="EMBL/GenBank/DDBJ databases">
        <title>Comparative genomics and taxonomic characterization of three novel marine species of genus Reichenbachiella exhibiting antioxidant and polysaccharide degradation activities.</title>
        <authorList>
            <person name="Muhammad N."/>
            <person name="Lee Y.-J."/>
            <person name="Ko J."/>
            <person name="Kim S.-G."/>
        </authorList>
    </citation>
    <scope>NUCLEOTIDE SEQUENCE</scope>
    <source>
        <strain evidence="15">Wsw4-B4</strain>
    </source>
</reference>
<keyword evidence="16" id="KW-1185">Reference proteome</keyword>
<evidence type="ECO:0000313" key="16">
    <source>
        <dbReference type="Proteomes" id="UP001062165"/>
    </source>
</evidence>
<organism evidence="15 16">
    <name type="scientific">Reichenbachiella carrageenanivorans</name>
    <dbReference type="NCBI Taxonomy" id="2979869"/>
    <lineage>
        <taxon>Bacteria</taxon>
        <taxon>Pseudomonadati</taxon>
        <taxon>Bacteroidota</taxon>
        <taxon>Cytophagia</taxon>
        <taxon>Cytophagales</taxon>
        <taxon>Reichenbachiellaceae</taxon>
        <taxon>Reichenbachiella</taxon>
    </lineage>
</organism>
<keyword evidence="7 13" id="KW-0732">Signal</keyword>
<dbReference type="SMART" id="SM00812">
    <property type="entry name" value="Alpha_L_fucos"/>
    <property type="match status" value="1"/>
</dbReference>
<protein>
    <recommendedName>
        <fullName evidence="5">alpha-L-fucosidase</fullName>
        <ecNumber evidence="5">3.2.1.51</ecNumber>
    </recommendedName>
</protein>
<evidence type="ECO:0000313" key="15">
    <source>
        <dbReference type="EMBL" id="UXX79802.1"/>
    </source>
</evidence>
<dbReference type="Gene3D" id="3.20.20.80">
    <property type="entry name" value="Glycosidases"/>
    <property type="match status" value="1"/>
</dbReference>
<dbReference type="EC" id="3.2.1.51" evidence="5"/>
<keyword evidence="10" id="KW-0106">Calcium</keyword>
<dbReference type="Gene3D" id="2.60.40.1080">
    <property type="match status" value="1"/>
</dbReference>
<keyword evidence="6" id="KW-0479">Metal-binding</keyword>
<dbReference type="InterPro" id="IPR017853">
    <property type="entry name" value="GH"/>
</dbReference>
<comment type="subunit">
    <text evidence="4">Homotrimer.</text>
</comment>
<dbReference type="InterPro" id="IPR008979">
    <property type="entry name" value="Galactose-bd-like_sf"/>
</dbReference>
<evidence type="ECO:0000256" key="1">
    <source>
        <dbReference type="ARBA" id="ARBA00002219"/>
    </source>
</evidence>
<evidence type="ECO:0000256" key="11">
    <source>
        <dbReference type="ARBA" id="ARBA00023157"/>
    </source>
</evidence>
<proteinExistence type="inferred from homology"/>
<dbReference type="SMART" id="SM00607">
    <property type="entry name" value="FTP"/>
    <property type="match status" value="2"/>
</dbReference>
<evidence type="ECO:0000256" key="10">
    <source>
        <dbReference type="ARBA" id="ARBA00022837"/>
    </source>
</evidence>
<dbReference type="InterPro" id="IPR000933">
    <property type="entry name" value="Glyco_hydro_29"/>
</dbReference>
<name>A0ABY6D0V4_9BACT</name>
<dbReference type="SUPFAM" id="SSF49785">
    <property type="entry name" value="Galactose-binding domain-like"/>
    <property type="match status" value="2"/>
</dbReference>
<dbReference type="InterPro" id="IPR051941">
    <property type="entry name" value="BG_Antigen-Binding_Lectin"/>
</dbReference>
<dbReference type="NCBIfam" id="TIGR04183">
    <property type="entry name" value="Por_Secre_tail"/>
    <property type="match status" value="1"/>
</dbReference>
<keyword evidence="11" id="KW-1015">Disulfide bond</keyword>
<dbReference type="Pfam" id="PF02368">
    <property type="entry name" value="Big_2"/>
    <property type="match status" value="1"/>
</dbReference>
<dbReference type="PANTHER" id="PTHR45713">
    <property type="entry name" value="FTP DOMAIN-CONTAINING PROTEIN"/>
    <property type="match status" value="1"/>
</dbReference>
<dbReference type="InterPro" id="IPR008964">
    <property type="entry name" value="Invasin/intimin_cell_adhesion"/>
</dbReference>
<comment type="similarity">
    <text evidence="2">Belongs to the glycosyl hydrolase 29 family.</text>
</comment>
<evidence type="ECO:0000256" key="6">
    <source>
        <dbReference type="ARBA" id="ARBA00022723"/>
    </source>
</evidence>
<dbReference type="RefSeq" id="WP_263051533.1">
    <property type="nucleotide sequence ID" value="NZ_CP106735.1"/>
</dbReference>
<evidence type="ECO:0000256" key="9">
    <source>
        <dbReference type="ARBA" id="ARBA00022801"/>
    </source>
</evidence>
<gene>
    <name evidence="15" type="ORF">N7E81_01610</name>
</gene>
<dbReference type="PROSITE" id="PS50022">
    <property type="entry name" value="FA58C_3"/>
    <property type="match status" value="1"/>
</dbReference>
<dbReference type="Pfam" id="PF18962">
    <property type="entry name" value="Por_Secre_tail"/>
    <property type="match status" value="1"/>
</dbReference>
<keyword evidence="9" id="KW-0378">Hydrolase</keyword>